<dbReference type="Gene3D" id="2.40.50.230">
    <property type="entry name" value="Gp5 N-terminal domain"/>
    <property type="match status" value="1"/>
</dbReference>
<reference evidence="2 3" key="1">
    <citation type="submission" date="2021-07" db="EMBL/GenBank/DDBJ databases">
        <title>Paenibacillus radiodurans sp. nov., isolated from the southeastern edge of Tengger Desert.</title>
        <authorList>
            <person name="Zhang G."/>
        </authorList>
    </citation>
    <scope>NUCLEOTIDE SEQUENCE [LARGE SCALE GENOMIC DNA]</scope>
    <source>
        <strain evidence="2 3">CCM 7311</strain>
    </source>
</reference>
<evidence type="ECO:0000313" key="2">
    <source>
        <dbReference type="EMBL" id="MBW7452434.1"/>
    </source>
</evidence>
<evidence type="ECO:0000259" key="1">
    <source>
        <dbReference type="Pfam" id="PF18352"/>
    </source>
</evidence>
<dbReference type="Proteomes" id="UP001519887">
    <property type="component" value="Unassembled WGS sequence"/>
</dbReference>
<protein>
    <recommendedName>
        <fullName evidence="1">Phage protein Gp138 N-terminal domain-containing protein</fullName>
    </recommendedName>
</protein>
<accession>A0ABS7BUU9</accession>
<proteinExistence type="predicted"/>
<dbReference type="Pfam" id="PF18352">
    <property type="entry name" value="Gp138_N"/>
    <property type="match status" value="1"/>
</dbReference>
<evidence type="ECO:0000313" key="3">
    <source>
        <dbReference type="Proteomes" id="UP001519887"/>
    </source>
</evidence>
<dbReference type="RefSeq" id="WP_210045125.1">
    <property type="nucleotide sequence ID" value="NZ_JBHLVU010000013.1"/>
</dbReference>
<dbReference type="EMBL" id="JAHZIK010000001">
    <property type="protein sequence ID" value="MBW7452434.1"/>
    <property type="molecule type" value="Genomic_DNA"/>
</dbReference>
<organism evidence="2 3">
    <name type="scientific">Paenibacillus sepulcri</name>
    <dbReference type="NCBI Taxonomy" id="359917"/>
    <lineage>
        <taxon>Bacteria</taxon>
        <taxon>Bacillati</taxon>
        <taxon>Bacillota</taxon>
        <taxon>Bacilli</taxon>
        <taxon>Bacillales</taxon>
        <taxon>Paenibacillaceae</taxon>
        <taxon>Paenibacillus</taxon>
    </lineage>
</organism>
<comment type="caution">
    <text evidence="2">The sequence shown here is derived from an EMBL/GenBank/DDBJ whole genome shotgun (WGS) entry which is preliminary data.</text>
</comment>
<gene>
    <name evidence="2" type="ORF">K0U00_00070</name>
</gene>
<feature type="domain" description="Phage protein Gp138 N-terminal" evidence="1">
    <location>
        <begin position="29"/>
        <end position="122"/>
    </location>
</feature>
<keyword evidence="3" id="KW-1185">Reference proteome</keyword>
<dbReference type="InterPro" id="IPR041599">
    <property type="entry name" value="Gp138_N"/>
</dbReference>
<sequence>MKNPDPAGTLARLMAAALSGQLAALNVAIPCRVMAFDTSTCKATVQPLIRSGSANPALIQSVPALGQRLSVGGVEQVYRPALHVGDTVLVVCADREIKNALSGQMANPDSGRTHNINDAVIVGVFPASLVEG</sequence>
<name>A0ABS7BUU9_9BACL</name>
<dbReference type="InterPro" id="IPR037026">
    <property type="entry name" value="Vgr_OB-fold_dom_sf"/>
</dbReference>